<dbReference type="SUPFAM" id="SSF75304">
    <property type="entry name" value="Amidase signature (AS) enzymes"/>
    <property type="match status" value="1"/>
</dbReference>
<gene>
    <name evidence="2" type="ORF">RB602_05925</name>
</gene>
<dbReference type="PANTHER" id="PTHR43372:SF4">
    <property type="entry name" value="FATTY-ACID AMIDE HYDROLASE 2"/>
    <property type="match status" value="1"/>
</dbReference>
<dbReference type="InterPro" id="IPR052739">
    <property type="entry name" value="FAAH2"/>
</dbReference>
<dbReference type="InterPro" id="IPR023631">
    <property type="entry name" value="Amidase_dom"/>
</dbReference>
<dbReference type="Pfam" id="PF01425">
    <property type="entry name" value="Amidase"/>
    <property type="match status" value="2"/>
</dbReference>
<dbReference type="RefSeq" id="WP_317083824.1">
    <property type="nucleotide sequence ID" value="NZ_CP136594.1"/>
</dbReference>
<keyword evidence="3" id="KW-1185">Reference proteome</keyword>
<sequence>MTPPRLTDEPGALALAKRIKAGELTALEATEQAIARIESTDGALNAVVVRDFERAREAARALDEAGLGEDQPLFGVPMTIKDSIDVAGLPSTWGLEAAKGNIAQRDAVVVQRVRAAGAVILGKTNVPPLLADWQSANPLYGITNNPHDTSRVPGGSSGGAAAAVASGMVPIEIGSDIGGSVRVPAHFCGIYGHKSTYASVPCEGQHVPGLDGADPALGVVGPLARNTDDLAVLFDLISDPVLPLSGKRLSDMRFLLVDTQPIAQVESAITDAMGELADRLRTAGAQVDHESPALPDLEAQHRDYMRMLGITMSGGAPGPDGKQASVRDWFDLCDAQARNQRQWRDLFATYDHVLAPPAGITAFPHDPKPGMAGRMIAINGEETVFADQLAWAGLASFPGLPSTAAPIAADDAGLPIGVQIMGDRLRDRDCIAAAGMIGALFGDAA</sequence>
<protein>
    <submittedName>
        <fullName evidence="2">Amidase family protein</fullName>
    </submittedName>
</protein>
<reference evidence="2 3" key="1">
    <citation type="submission" date="2023-10" db="EMBL/GenBank/DDBJ databases">
        <title>Complete genome sequence of a Sphingomonadaceae bacterium.</title>
        <authorList>
            <person name="Yan C."/>
        </authorList>
    </citation>
    <scope>NUCLEOTIDE SEQUENCE [LARGE SCALE GENOMIC DNA]</scope>
    <source>
        <strain evidence="2 3">SCSIO 66989</strain>
    </source>
</reference>
<dbReference type="AlphaFoldDB" id="A0AA97I112"/>
<dbReference type="PANTHER" id="PTHR43372">
    <property type="entry name" value="FATTY-ACID AMIDE HYDROLASE"/>
    <property type="match status" value="1"/>
</dbReference>
<dbReference type="KEGG" id="acoa:RB602_05925"/>
<organism evidence="2 3">
    <name type="scientific">Alterisphingorhabdus coralli</name>
    <dbReference type="NCBI Taxonomy" id="3071408"/>
    <lineage>
        <taxon>Bacteria</taxon>
        <taxon>Pseudomonadati</taxon>
        <taxon>Pseudomonadota</taxon>
        <taxon>Alphaproteobacteria</taxon>
        <taxon>Sphingomonadales</taxon>
        <taxon>Sphingomonadaceae</taxon>
        <taxon>Alterisphingorhabdus (ex Yan et al. 2024)</taxon>
    </lineage>
</organism>
<feature type="domain" description="Amidase" evidence="1">
    <location>
        <begin position="335"/>
        <end position="430"/>
    </location>
</feature>
<dbReference type="InterPro" id="IPR036928">
    <property type="entry name" value="AS_sf"/>
</dbReference>
<evidence type="ECO:0000313" key="3">
    <source>
        <dbReference type="Proteomes" id="UP001302429"/>
    </source>
</evidence>
<accession>A0AA97I112</accession>
<evidence type="ECO:0000313" key="2">
    <source>
        <dbReference type="EMBL" id="WOE76249.1"/>
    </source>
</evidence>
<proteinExistence type="predicted"/>
<evidence type="ECO:0000259" key="1">
    <source>
        <dbReference type="Pfam" id="PF01425"/>
    </source>
</evidence>
<name>A0AA97I112_9SPHN</name>
<dbReference type="GO" id="GO:0012505">
    <property type="term" value="C:endomembrane system"/>
    <property type="evidence" value="ECO:0007669"/>
    <property type="project" value="TreeGrafter"/>
</dbReference>
<dbReference type="Gene3D" id="3.90.1300.10">
    <property type="entry name" value="Amidase signature (AS) domain"/>
    <property type="match status" value="1"/>
</dbReference>
<dbReference type="EMBL" id="CP136594">
    <property type="protein sequence ID" value="WOE76249.1"/>
    <property type="molecule type" value="Genomic_DNA"/>
</dbReference>
<dbReference type="Proteomes" id="UP001302429">
    <property type="component" value="Chromosome"/>
</dbReference>
<feature type="domain" description="Amidase" evidence="1">
    <location>
        <begin position="28"/>
        <end position="301"/>
    </location>
</feature>